<proteinExistence type="predicted"/>
<dbReference type="EMBL" id="JAEQNB010000003">
    <property type="protein sequence ID" value="MBL0387106.1"/>
    <property type="molecule type" value="Genomic_DNA"/>
</dbReference>
<gene>
    <name evidence="1" type="ORF">JJB07_10630</name>
</gene>
<reference evidence="1 2" key="1">
    <citation type="submission" date="2021-01" db="EMBL/GenBank/DDBJ databases">
        <title>Tumebacillus sp. strain ITR2 16S ribosomal RNA gene Genome sequencing and assembly.</title>
        <authorList>
            <person name="Kang M."/>
        </authorList>
    </citation>
    <scope>NUCLEOTIDE SEQUENCE [LARGE SCALE GENOMIC DNA]</scope>
    <source>
        <strain evidence="1 2">ITR2</strain>
    </source>
</reference>
<dbReference type="Proteomes" id="UP000602284">
    <property type="component" value="Unassembled WGS sequence"/>
</dbReference>
<dbReference type="InterPro" id="IPR007263">
    <property type="entry name" value="DCC1-like"/>
</dbReference>
<evidence type="ECO:0000313" key="1">
    <source>
        <dbReference type="EMBL" id="MBL0387106.1"/>
    </source>
</evidence>
<sequence>MKVVFDGHCGICQATMLRLFEMFGTQIEPVDFRTYNDVAEIHPDLREDACKARMHVIKNGRVFGGAEAAVQVMQLHKLYRWPTKLYYIPPIGWLSERIYNWVSRNRFKLSKWLGLKVPECTDACSIHHAPKSNKKRD</sequence>
<organism evidence="1 2">
    <name type="scientific">Tumebacillus amylolyticus</name>
    <dbReference type="NCBI Taxonomy" id="2801339"/>
    <lineage>
        <taxon>Bacteria</taxon>
        <taxon>Bacillati</taxon>
        <taxon>Bacillota</taxon>
        <taxon>Bacilli</taxon>
        <taxon>Bacillales</taxon>
        <taxon>Alicyclobacillaceae</taxon>
        <taxon>Tumebacillus</taxon>
    </lineage>
</organism>
<name>A0ABS1J9Z8_9BACL</name>
<comment type="caution">
    <text evidence="1">The sequence shown here is derived from an EMBL/GenBank/DDBJ whole genome shotgun (WGS) entry which is preliminary data.</text>
</comment>
<dbReference type="Pfam" id="PF04134">
    <property type="entry name" value="DCC1-like"/>
    <property type="match status" value="1"/>
</dbReference>
<keyword evidence="2" id="KW-1185">Reference proteome</keyword>
<dbReference type="RefSeq" id="WP_201634787.1">
    <property type="nucleotide sequence ID" value="NZ_JAEQNB010000003.1"/>
</dbReference>
<protein>
    <submittedName>
        <fullName evidence="1">DUF393 domain-containing protein</fullName>
    </submittedName>
</protein>
<accession>A0ABS1J9Z8</accession>
<evidence type="ECO:0000313" key="2">
    <source>
        <dbReference type="Proteomes" id="UP000602284"/>
    </source>
</evidence>